<evidence type="ECO:0000313" key="1">
    <source>
        <dbReference type="EMBL" id="KAK7025730.1"/>
    </source>
</evidence>
<name>A0AAW0BI65_9AGAR</name>
<organism evidence="1 2">
    <name type="scientific">Favolaschia claudopus</name>
    <dbReference type="NCBI Taxonomy" id="2862362"/>
    <lineage>
        <taxon>Eukaryota</taxon>
        <taxon>Fungi</taxon>
        <taxon>Dikarya</taxon>
        <taxon>Basidiomycota</taxon>
        <taxon>Agaricomycotina</taxon>
        <taxon>Agaricomycetes</taxon>
        <taxon>Agaricomycetidae</taxon>
        <taxon>Agaricales</taxon>
        <taxon>Marasmiineae</taxon>
        <taxon>Mycenaceae</taxon>
        <taxon>Favolaschia</taxon>
    </lineage>
</organism>
<dbReference type="Proteomes" id="UP001362999">
    <property type="component" value="Unassembled WGS sequence"/>
</dbReference>
<dbReference type="AlphaFoldDB" id="A0AAW0BI65"/>
<reference evidence="1 2" key="1">
    <citation type="journal article" date="2024" name="J Genomics">
        <title>Draft genome sequencing and assembly of Favolaschia claudopus CIRM-BRFM 2984 isolated from oak limbs.</title>
        <authorList>
            <person name="Navarro D."/>
            <person name="Drula E."/>
            <person name="Chaduli D."/>
            <person name="Cazenave R."/>
            <person name="Ahrendt S."/>
            <person name="Wang J."/>
            <person name="Lipzen A."/>
            <person name="Daum C."/>
            <person name="Barry K."/>
            <person name="Grigoriev I.V."/>
            <person name="Favel A."/>
            <person name="Rosso M.N."/>
            <person name="Martin F."/>
        </authorList>
    </citation>
    <scope>NUCLEOTIDE SEQUENCE [LARGE SCALE GENOMIC DNA]</scope>
    <source>
        <strain evidence="1 2">CIRM-BRFM 2984</strain>
    </source>
</reference>
<protein>
    <submittedName>
        <fullName evidence="1">Uncharacterized protein</fullName>
    </submittedName>
</protein>
<sequence length="139" mass="15290">MPRRNREDPVRDFLSDAERIMREARLVVEALPNAEIFAAERSLRQLHGLHVVLLNLDDPWLSPSEIDGLIDVVLNTGAALEEFVNSPPPPHNIGTSTLPPSGPGRPRYAIDLDRALELHDLGNSWVAVLSALGIHGRGQ</sequence>
<proteinExistence type="predicted"/>
<dbReference type="EMBL" id="JAWWNJ010000033">
    <property type="protein sequence ID" value="KAK7025730.1"/>
    <property type="molecule type" value="Genomic_DNA"/>
</dbReference>
<comment type="caution">
    <text evidence="1">The sequence shown here is derived from an EMBL/GenBank/DDBJ whole genome shotgun (WGS) entry which is preliminary data.</text>
</comment>
<gene>
    <name evidence="1" type="ORF">R3P38DRAFT_2529818</name>
</gene>
<accession>A0AAW0BI65</accession>
<evidence type="ECO:0000313" key="2">
    <source>
        <dbReference type="Proteomes" id="UP001362999"/>
    </source>
</evidence>
<keyword evidence="2" id="KW-1185">Reference proteome</keyword>